<dbReference type="GO" id="GO:0046872">
    <property type="term" value="F:metal ion binding"/>
    <property type="evidence" value="ECO:0007669"/>
    <property type="project" value="UniProtKB-KW"/>
</dbReference>
<dbReference type="InterPro" id="IPR050251">
    <property type="entry name" value="HpcH-HpaI_aldolase"/>
</dbReference>
<dbReference type="PANTHER" id="PTHR30502">
    <property type="entry name" value="2-KETO-3-DEOXY-L-RHAMNONATE ALDOLASE"/>
    <property type="match status" value="1"/>
</dbReference>
<dbReference type="Pfam" id="PF03328">
    <property type="entry name" value="HpcH_HpaI"/>
    <property type="match status" value="1"/>
</dbReference>
<feature type="domain" description="HpcH/HpaI aldolase/citrate lyase" evidence="4">
    <location>
        <begin position="19"/>
        <end position="209"/>
    </location>
</feature>
<dbReference type="Proteomes" id="UP000887320">
    <property type="component" value="Unassembled WGS sequence"/>
</dbReference>
<dbReference type="InterPro" id="IPR005000">
    <property type="entry name" value="Aldolase/citrate-lyase_domain"/>
</dbReference>
<name>A0A8X8GFI0_ACIGI</name>
<evidence type="ECO:0000256" key="1">
    <source>
        <dbReference type="ARBA" id="ARBA00005568"/>
    </source>
</evidence>
<dbReference type="Gene3D" id="3.20.20.60">
    <property type="entry name" value="Phosphoenolpyruvate-binding domains"/>
    <property type="match status" value="1"/>
</dbReference>
<evidence type="ECO:0000259" key="4">
    <source>
        <dbReference type="Pfam" id="PF03328"/>
    </source>
</evidence>
<dbReference type="RefSeq" id="WP_234622949.1">
    <property type="nucleotide sequence ID" value="NZ_JAHWXT010000001.1"/>
</dbReference>
<reference evidence="5" key="1">
    <citation type="submission" date="2021-07" db="EMBL/GenBank/DDBJ databases">
        <authorList>
            <person name="Fernandez M."/>
            <person name="Pereira P."/>
            <person name="Torres Tejerizo G.A."/>
            <person name="Gonzalez P."/>
            <person name="Agostini E."/>
        </authorList>
    </citation>
    <scope>NUCLEOTIDE SEQUENCE</scope>
    <source>
        <strain evidence="5">SFC 500-1A</strain>
    </source>
</reference>
<dbReference type="EMBL" id="JAHWXT010000001">
    <property type="protein sequence ID" value="MCF0264003.1"/>
    <property type="molecule type" value="Genomic_DNA"/>
</dbReference>
<evidence type="ECO:0000313" key="6">
    <source>
        <dbReference type="Proteomes" id="UP000887320"/>
    </source>
</evidence>
<dbReference type="SUPFAM" id="SSF51621">
    <property type="entry name" value="Phosphoenolpyruvate/pyruvate domain"/>
    <property type="match status" value="1"/>
</dbReference>
<protein>
    <submittedName>
        <fullName evidence="5">Aldolase</fullName>
    </submittedName>
</protein>
<dbReference type="InterPro" id="IPR015813">
    <property type="entry name" value="Pyrv/PenolPyrv_kinase-like_dom"/>
</dbReference>
<accession>A0A8X8GFI0</accession>
<comment type="caution">
    <text evidence="5">The sequence shown here is derived from an EMBL/GenBank/DDBJ whole genome shotgun (WGS) entry which is preliminary data.</text>
</comment>
<evidence type="ECO:0000313" key="5">
    <source>
        <dbReference type="EMBL" id="MCF0264003.1"/>
    </source>
</evidence>
<dbReference type="InterPro" id="IPR040442">
    <property type="entry name" value="Pyrv_kinase-like_dom_sf"/>
</dbReference>
<keyword evidence="2" id="KW-0479">Metal-binding</keyword>
<dbReference type="PANTHER" id="PTHR30502:SF0">
    <property type="entry name" value="PHOSPHOENOLPYRUVATE CARBOXYLASE FAMILY PROTEIN"/>
    <property type="match status" value="1"/>
</dbReference>
<sequence length="257" mass="28745">MNKTSVPFKKRMENGESLYGIFCSIASPIHVEQLGLAGYDFIIIDLEHTLFSSSQVESMILAARAMQLDVLVRVPLTANHLILPLLDAGVTGIVLPRIENAQQAQEAVNYCHYMPLGQRGLNSTRLNRYGMQSLTDFVQHAHKETVVVAMIESLAGVANIDEILAIDGIDIILEGAADLSQSMGVPWETRHPQVQAKIQEIYSKTQQQGKYFCAIPRQPEDIALWKHQSVKLFVLGDDRSITRRAHQLHIDSYKEIV</sequence>
<gene>
    <name evidence="5" type="ORF">KW868_05900</name>
</gene>
<proteinExistence type="inferred from homology"/>
<organism evidence="5 6">
    <name type="scientific">Acinetobacter guillouiae</name>
    <name type="common">Acinetobacter genomosp. 11</name>
    <dbReference type="NCBI Taxonomy" id="106649"/>
    <lineage>
        <taxon>Bacteria</taxon>
        <taxon>Pseudomonadati</taxon>
        <taxon>Pseudomonadota</taxon>
        <taxon>Gammaproteobacteria</taxon>
        <taxon>Moraxellales</taxon>
        <taxon>Moraxellaceae</taxon>
        <taxon>Acinetobacter</taxon>
    </lineage>
</organism>
<comment type="similarity">
    <text evidence="1">Belongs to the HpcH/HpaI aldolase family.</text>
</comment>
<keyword evidence="3" id="KW-0456">Lyase</keyword>
<evidence type="ECO:0000256" key="2">
    <source>
        <dbReference type="ARBA" id="ARBA00022723"/>
    </source>
</evidence>
<dbReference type="GO" id="GO:0005737">
    <property type="term" value="C:cytoplasm"/>
    <property type="evidence" value="ECO:0007669"/>
    <property type="project" value="TreeGrafter"/>
</dbReference>
<dbReference type="AlphaFoldDB" id="A0A8X8GFI0"/>
<dbReference type="GO" id="GO:0016832">
    <property type="term" value="F:aldehyde-lyase activity"/>
    <property type="evidence" value="ECO:0007669"/>
    <property type="project" value="TreeGrafter"/>
</dbReference>
<evidence type="ECO:0000256" key="3">
    <source>
        <dbReference type="ARBA" id="ARBA00023239"/>
    </source>
</evidence>